<accession>A0ABQ5R048</accession>
<dbReference type="Pfam" id="PF13384">
    <property type="entry name" value="HTH_23"/>
    <property type="match status" value="1"/>
</dbReference>
<proteinExistence type="predicted"/>
<feature type="domain" description="HTH luxR-type" evidence="1">
    <location>
        <begin position="257"/>
        <end position="324"/>
    </location>
</feature>
<dbReference type="PANTHER" id="PTHR34293:SF1">
    <property type="entry name" value="HTH-TYPE TRANSCRIPTIONAL REGULATOR TRMBL2"/>
    <property type="match status" value="1"/>
</dbReference>
<dbReference type="RefSeq" id="WP_281899284.1">
    <property type="nucleotide sequence ID" value="NZ_BSDI01000024.1"/>
</dbReference>
<dbReference type="SMART" id="SM00421">
    <property type="entry name" value="HTH_LUXR"/>
    <property type="match status" value="1"/>
</dbReference>
<dbReference type="SUPFAM" id="SSF46894">
    <property type="entry name" value="C-terminal effector domain of the bipartite response regulators"/>
    <property type="match status" value="1"/>
</dbReference>
<comment type="caution">
    <text evidence="2">The sequence shown here is derived from an EMBL/GenBank/DDBJ whole genome shotgun (WGS) entry which is preliminary data.</text>
</comment>
<organism evidence="2 3">
    <name type="scientific">Phytohabitans aurantiacus</name>
    <dbReference type="NCBI Taxonomy" id="3016789"/>
    <lineage>
        <taxon>Bacteria</taxon>
        <taxon>Bacillati</taxon>
        <taxon>Actinomycetota</taxon>
        <taxon>Actinomycetes</taxon>
        <taxon>Micromonosporales</taxon>
        <taxon>Micromonosporaceae</taxon>
    </lineage>
</organism>
<evidence type="ECO:0000313" key="3">
    <source>
        <dbReference type="Proteomes" id="UP001144280"/>
    </source>
</evidence>
<dbReference type="InterPro" id="IPR036390">
    <property type="entry name" value="WH_DNA-bd_sf"/>
</dbReference>
<dbReference type="InterPro" id="IPR000792">
    <property type="entry name" value="Tscrpt_reg_LuxR_C"/>
</dbReference>
<dbReference type="SUPFAM" id="SSF46785">
    <property type="entry name" value="Winged helix' DNA-binding domain"/>
    <property type="match status" value="1"/>
</dbReference>
<protein>
    <submittedName>
        <fullName evidence="2">Transcriptional regulator</fullName>
    </submittedName>
</protein>
<dbReference type="PANTHER" id="PTHR34293">
    <property type="entry name" value="HTH-TYPE TRANSCRIPTIONAL REGULATOR TRMBL2"/>
    <property type="match status" value="1"/>
</dbReference>
<dbReference type="Proteomes" id="UP001144280">
    <property type="component" value="Unassembled WGS sequence"/>
</dbReference>
<dbReference type="InterPro" id="IPR051797">
    <property type="entry name" value="TrmB-like"/>
</dbReference>
<dbReference type="Gene3D" id="1.10.10.10">
    <property type="entry name" value="Winged helix-like DNA-binding domain superfamily/Winged helix DNA-binding domain"/>
    <property type="match status" value="2"/>
</dbReference>
<dbReference type="InterPro" id="IPR002831">
    <property type="entry name" value="Tscrpt_reg_TrmB_N"/>
</dbReference>
<dbReference type="PROSITE" id="PS50043">
    <property type="entry name" value="HTH_LUXR_2"/>
    <property type="match status" value="1"/>
</dbReference>
<evidence type="ECO:0000259" key="1">
    <source>
        <dbReference type="PROSITE" id="PS50043"/>
    </source>
</evidence>
<dbReference type="InterPro" id="IPR016032">
    <property type="entry name" value="Sig_transdc_resp-reg_C-effctor"/>
</dbReference>
<reference evidence="2" key="1">
    <citation type="submission" date="2022-12" db="EMBL/GenBank/DDBJ databases">
        <title>New Phytohabitans aurantiacus sp. RD004123 nov., an actinomycete isolated from soil.</title>
        <authorList>
            <person name="Triningsih D.W."/>
            <person name="Harunari E."/>
            <person name="Igarashi Y."/>
        </authorList>
    </citation>
    <scope>NUCLEOTIDE SEQUENCE</scope>
    <source>
        <strain evidence="2">RD004123</strain>
    </source>
</reference>
<dbReference type="Pfam" id="PF01978">
    <property type="entry name" value="TrmB"/>
    <property type="match status" value="1"/>
</dbReference>
<sequence length="326" mass="35564">MLEAIGLSPTESRVYMTLIENPRSSAADVARQCELPARLAARTLAALARRGLASRLPGRQVSYLAVAPDVSLQPMLARREDELLYVRTAIHELTASFHRSSRHTHPAELVEVVTGAQNIASRAFALQEGAQSSVRGIDKPPYAMPNADTNADREYQRLREGIEYRILYDVESVRRPGKLDDIRASSQRGEKARIVTNAPLKLWMVDDAAALIPIRGSGYAVDAAFVIHPSTLLDALVALFELEWRRGVPVRAFTVDGAAAPAALAPDEPTRALLGLLAAGLTDEAIARTLGVSLRTVQRRIHDLLLELGVTTRFQAGLAARERGWA</sequence>
<evidence type="ECO:0000313" key="2">
    <source>
        <dbReference type="EMBL" id="GLH99556.1"/>
    </source>
</evidence>
<keyword evidence="3" id="KW-1185">Reference proteome</keyword>
<dbReference type="EMBL" id="BSDI01000024">
    <property type="protein sequence ID" value="GLH99556.1"/>
    <property type="molecule type" value="Genomic_DNA"/>
</dbReference>
<dbReference type="InterPro" id="IPR036388">
    <property type="entry name" value="WH-like_DNA-bd_sf"/>
</dbReference>
<gene>
    <name evidence="2" type="ORF">Pa4123_48320</name>
</gene>
<name>A0ABQ5R048_9ACTN</name>